<evidence type="ECO:0000259" key="13">
    <source>
        <dbReference type="Pfam" id="PF00294"/>
    </source>
</evidence>
<reference evidence="14 15" key="1">
    <citation type="submission" date="2018-05" db="EMBL/GenBank/DDBJ databases">
        <title>Genetic diversity of glacier-inhabiting Cryobacterium bacteria in China and description of Cryobacterium mengkeensis sp. nov. and Arthrobacter glacialis sp. nov.</title>
        <authorList>
            <person name="Liu Q."/>
            <person name="Xin Y.-H."/>
        </authorList>
    </citation>
    <scope>NUCLEOTIDE SEQUENCE [LARGE SCALE GENOMIC DNA]</scope>
    <source>
        <strain evidence="14 15">GP3</strain>
    </source>
</reference>
<evidence type="ECO:0000256" key="10">
    <source>
        <dbReference type="ARBA" id="ARBA00022958"/>
    </source>
</evidence>
<dbReference type="HAMAP" id="MF_01987">
    <property type="entry name" value="Ribokinase"/>
    <property type="match status" value="1"/>
</dbReference>
<organism evidence="14 15">
    <name type="scientific">Arthrobacter psychrochitiniphilus</name>
    <dbReference type="NCBI Taxonomy" id="291045"/>
    <lineage>
        <taxon>Bacteria</taxon>
        <taxon>Bacillati</taxon>
        <taxon>Actinomycetota</taxon>
        <taxon>Actinomycetes</taxon>
        <taxon>Micrococcales</taxon>
        <taxon>Micrococcaceae</taxon>
        <taxon>Arthrobacter</taxon>
    </lineage>
</organism>
<name>A0A2V3DYV3_9MICC</name>
<feature type="binding site" evidence="12">
    <location>
        <begin position="259"/>
        <end position="260"/>
    </location>
    <ligand>
        <name>ATP</name>
        <dbReference type="ChEBI" id="CHEBI:30616"/>
    </ligand>
</feature>
<dbReference type="InterPro" id="IPR002173">
    <property type="entry name" value="Carboh/pur_kinase_PfkB_CS"/>
</dbReference>
<evidence type="ECO:0000256" key="11">
    <source>
        <dbReference type="ARBA" id="ARBA00023277"/>
    </source>
</evidence>
<comment type="catalytic activity">
    <reaction evidence="12">
        <text>D-ribose + ATP = D-ribose 5-phosphate + ADP + H(+)</text>
        <dbReference type="Rhea" id="RHEA:13697"/>
        <dbReference type="ChEBI" id="CHEBI:15378"/>
        <dbReference type="ChEBI" id="CHEBI:30616"/>
        <dbReference type="ChEBI" id="CHEBI:47013"/>
        <dbReference type="ChEBI" id="CHEBI:78346"/>
        <dbReference type="ChEBI" id="CHEBI:456216"/>
        <dbReference type="EC" id="2.7.1.15"/>
    </reaction>
</comment>
<dbReference type="PANTHER" id="PTHR10584">
    <property type="entry name" value="SUGAR KINASE"/>
    <property type="match status" value="1"/>
</dbReference>
<accession>A0A2V3DYV3</accession>
<feature type="binding site" evidence="12">
    <location>
        <position position="260"/>
    </location>
    <ligand>
        <name>substrate</name>
    </ligand>
</feature>
<comment type="similarity">
    <text evidence="12">Belongs to the carbohydrate kinase PfkB family. Ribokinase subfamily.</text>
</comment>
<feature type="binding site" evidence="12">
    <location>
        <position position="293"/>
    </location>
    <ligand>
        <name>K(+)</name>
        <dbReference type="ChEBI" id="CHEBI:29103"/>
    </ligand>
</feature>
<feature type="binding site" evidence="12">
    <location>
        <position position="139"/>
    </location>
    <ligand>
        <name>substrate</name>
    </ligand>
</feature>
<dbReference type="UniPathway" id="UPA00916">
    <property type="reaction ID" value="UER00889"/>
</dbReference>
<evidence type="ECO:0000256" key="1">
    <source>
        <dbReference type="ARBA" id="ARBA00005380"/>
    </source>
</evidence>
<evidence type="ECO:0000256" key="3">
    <source>
        <dbReference type="ARBA" id="ARBA00016943"/>
    </source>
</evidence>
<dbReference type="PROSITE" id="PS00584">
    <property type="entry name" value="PFKB_KINASES_2"/>
    <property type="match status" value="1"/>
</dbReference>
<feature type="binding site" evidence="12">
    <location>
        <position position="295"/>
    </location>
    <ligand>
        <name>K(+)</name>
        <dbReference type="ChEBI" id="CHEBI:29103"/>
    </ligand>
</feature>
<feature type="domain" description="Carbohydrate kinase PfkB" evidence="13">
    <location>
        <begin position="5"/>
        <end position="301"/>
    </location>
</feature>
<evidence type="ECO:0000256" key="4">
    <source>
        <dbReference type="ARBA" id="ARBA00022679"/>
    </source>
</evidence>
<keyword evidence="8 12" id="KW-0067">ATP-binding</keyword>
<feature type="binding site" evidence="12">
    <location>
        <position position="254"/>
    </location>
    <ligand>
        <name>K(+)</name>
        <dbReference type="ChEBI" id="CHEBI:29103"/>
    </ligand>
</feature>
<feature type="binding site" evidence="12">
    <location>
        <position position="290"/>
    </location>
    <ligand>
        <name>K(+)</name>
        <dbReference type="ChEBI" id="CHEBI:29103"/>
    </ligand>
</feature>
<comment type="pathway">
    <text evidence="12">Carbohydrate metabolism; D-ribose degradation; D-ribose 5-phosphate from beta-D-ribopyranose: step 2/2.</text>
</comment>
<comment type="caution">
    <text evidence="14">The sequence shown here is derived from an EMBL/GenBank/DDBJ whole genome shotgun (WGS) entry which is preliminary data.</text>
</comment>
<comment type="function">
    <text evidence="12">Catalyzes the phosphorylation of ribose at O-5 in a reaction requiring ATP and magnesium. The resulting D-ribose-5-phosphate can then be used either for sythesis of nucleotides, histidine, and tryptophan, or as a component of the pentose phosphate pathway.</text>
</comment>
<dbReference type="Proteomes" id="UP000246303">
    <property type="component" value="Unassembled WGS sequence"/>
</dbReference>
<sequence length="311" mass="31049">MKASRIVVAGSLNADLTIYTERLPSPGETLHGHGFAINPGGKSANQAVSAARLGGNVTLLGAVGSDSNGEMLLASTAGAGVDVSHVRRVSEPTGVAIISVDARGENSIIISAGANGTLSPADMNPELFNGAGVVCLCLEVPLETVQAAAQAGHDAGASVLLNLSPYAAITTELAQLSDVLLVNSHEASQFLDGFIMPAPDAPVAAWLGAVEKFAGRGLHQVLVTLGAAGSMVLDAHNIDNPVVRIAPTAVDAVDTTGAGDAFTGAVAARLAAGSTLVEAARYASVAAALAATKKGTQTAYPSGTEVDAILQ</sequence>
<keyword evidence="11 12" id="KW-0119">Carbohydrate metabolism</keyword>
<comment type="similarity">
    <text evidence="1">Belongs to the carbohydrate kinase pfkB family.</text>
</comment>
<dbReference type="EMBL" id="QHLZ01000004">
    <property type="protein sequence ID" value="PXA65953.1"/>
    <property type="molecule type" value="Genomic_DNA"/>
</dbReference>
<evidence type="ECO:0000313" key="15">
    <source>
        <dbReference type="Proteomes" id="UP000246303"/>
    </source>
</evidence>
<dbReference type="PANTHER" id="PTHR10584:SF166">
    <property type="entry name" value="RIBOKINASE"/>
    <property type="match status" value="1"/>
</dbReference>
<dbReference type="InterPro" id="IPR011877">
    <property type="entry name" value="Ribokinase"/>
</dbReference>
<keyword evidence="4 12" id="KW-0808">Transferase</keyword>
<keyword evidence="6 12" id="KW-0547">Nucleotide-binding</keyword>
<evidence type="ECO:0000256" key="8">
    <source>
        <dbReference type="ARBA" id="ARBA00022840"/>
    </source>
</evidence>
<comment type="activity regulation">
    <text evidence="12">Activated by a monovalent cation that binds near, but not in, the active site. The most likely occupant of the site in vivo is potassium. Ion binding induces a conformational change that may alter substrate affinity.</text>
</comment>
<protein>
    <recommendedName>
        <fullName evidence="3 12">Ribokinase</fullName>
        <shortName evidence="12">RK</shortName>
        <ecNumber evidence="2 12">2.7.1.15</ecNumber>
    </recommendedName>
</protein>
<keyword evidence="9 12" id="KW-0460">Magnesium</keyword>
<dbReference type="OrthoDB" id="9775849at2"/>
<comment type="cofactor">
    <cofactor evidence="12">
        <name>Mg(2+)</name>
        <dbReference type="ChEBI" id="CHEBI:18420"/>
    </cofactor>
    <text evidence="12">Requires a divalent cation, most likely magnesium in vivo, as an electrophilic catalyst to aid phosphoryl group transfer. It is the chelate of the metal and the nucleotide that is the actual substrate.</text>
</comment>
<dbReference type="InterPro" id="IPR002139">
    <property type="entry name" value="Ribo/fructo_kinase"/>
</dbReference>
<gene>
    <name evidence="12" type="primary">rbsK</name>
    <name evidence="14" type="ORF">CVS29_08050</name>
</gene>
<dbReference type="InterPro" id="IPR011611">
    <property type="entry name" value="PfkB_dom"/>
</dbReference>
<proteinExistence type="inferred from homology"/>
<feature type="binding site" evidence="12">
    <location>
        <begin position="41"/>
        <end position="45"/>
    </location>
    <ligand>
        <name>substrate</name>
    </ligand>
</feature>
<dbReference type="GO" id="GO:0005829">
    <property type="term" value="C:cytosol"/>
    <property type="evidence" value="ECO:0007669"/>
    <property type="project" value="TreeGrafter"/>
</dbReference>
<dbReference type="GO" id="GO:0019303">
    <property type="term" value="P:D-ribose catabolic process"/>
    <property type="evidence" value="ECO:0007669"/>
    <property type="project" value="UniProtKB-UniRule"/>
</dbReference>
<evidence type="ECO:0000256" key="9">
    <source>
        <dbReference type="ARBA" id="ARBA00022842"/>
    </source>
</evidence>
<dbReference type="GO" id="GO:0046872">
    <property type="term" value="F:metal ion binding"/>
    <property type="evidence" value="ECO:0007669"/>
    <property type="project" value="UniProtKB-KW"/>
</dbReference>
<keyword evidence="10 12" id="KW-0630">Potassium</keyword>
<keyword evidence="12" id="KW-0963">Cytoplasm</keyword>
<keyword evidence="15" id="KW-1185">Reference proteome</keyword>
<keyword evidence="5 12" id="KW-0479">Metal-binding</keyword>
<evidence type="ECO:0000256" key="2">
    <source>
        <dbReference type="ARBA" id="ARBA00012035"/>
    </source>
</evidence>
<keyword evidence="7 12" id="KW-0418">Kinase</keyword>
<evidence type="ECO:0000256" key="7">
    <source>
        <dbReference type="ARBA" id="ARBA00022777"/>
    </source>
</evidence>
<feature type="active site" description="Proton acceptor" evidence="12">
    <location>
        <position position="260"/>
    </location>
</feature>
<feature type="binding site" evidence="12">
    <location>
        <position position="256"/>
    </location>
    <ligand>
        <name>K(+)</name>
        <dbReference type="ChEBI" id="CHEBI:29103"/>
    </ligand>
</feature>
<dbReference type="PRINTS" id="PR00990">
    <property type="entry name" value="RIBOKINASE"/>
</dbReference>
<comment type="subcellular location">
    <subcellularLocation>
        <location evidence="12">Cytoplasm</location>
    </subcellularLocation>
</comment>
<feature type="binding site" evidence="12">
    <location>
        <position position="183"/>
    </location>
    <ligand>
        <name>ATP</name>
        <dbReference type="ChEBI" id="CHEBI:30616"/>
    </ligand>
</feature>
<dbReference type="InterPro" id="IPR029056">
    <property type="entry name" value="Ribokinase-like"/>
</dbReference>
<dbReference type="Pfam" id="PF00294">
    <property type="entry name" value="PfkB"/>
    <property type="match status" value="1"/>
</dbReference>
<evidence type="ECO:0000256" key="12">
    <source>
        <dbReference type="HAMAP-Rule" id="MF_01987"/>
    </source>
</evidence>
<feature type="binding site" evidence="12">
    <location>
        <begin position="13"/>
        <end position="15"/>
    </location>
    <ligand>
        <name>substrate</name>
    </ligand>
</feature>
<evidence type="ECO:0000313" key="14">
    <source>
        <dbReference type="EMBL" id="PXA65953.1"/>
    </source>
</evidence>
<dbReference type="SUPFAM" id="SSF53613">
    <property type="entry name" value="Ribokinase-like"/>
    <property type="match status" value="1"/>
</dbReference>
<dbReference type="RefSeq" id="WP_110105819.1">
    <property type="nucleotide sequence ID" value="NZ_JACBZZ010000001.1"/>
</dbReference>
<comment type="subunit">
    <text evidence="12">Homodimer.</text>
</comment>
<dbReference type="GO" id="GO:0004747">
    <property type="term" value="F:ribokinase activity"/>
    <property type="evidence" value="ECO:0007669"/>
    <property type="project" value="UniProtKB-UniRule"/>
</dbReference>
<dbReference type="Gene3D" id="3.40.1190.20">
    <property type="match status" value="1"/>
</dbReference>
<evidence type="ECO:0000256" key="6">
    <source>
        <dbReference type="ARBA" id="ARBA00022741"/>
    </source>
</evidence>
<comment type="caution">
    <text evidence="12">Lacks conserved residue(s) required for the propagation of feature annotation.</text>
</comment>
<dbReference type="EC" id="2.7.1.15" evidence="2 12"/>
<dbReference type="AlphaFoldDB" id="A0A2V3DYV3"/>
<evidence type="ECO:0000256" key="5">
    <source>
        <dbReference type="ARBA" id="ARBA00022723"/>
    </source>
</evidence>
<feature type="binding site" evidence="12">
    <location>
        <begin position="224"/>
        <end position="229"/>
    </location>
    <ligand>
        <name>ATP</name>
        <dbReference type="ChEBI" id="CHEBI:30616"/>
    </ligand>
</feature>
<dbReference type="GO" id="GO:0005524">
    <property type="term" value="F:ATP binding"/>
    <property type="evidence" value="ECO:0007669"/>
    <property type="project" value="UniProtKB-UniRule"/>
</dbReference>
<dbReference type="CDD" id="cd01174">
    <property type="entry name" value="ribokinase"/>
    <property type="match status" value="1"/>
</dbReference>